<evidence type="ECO:0000256" key="3">
    <source>
        <dbReference type="ARBA" id="ARBA00022692"/>
    </source>
</evidence>
<dbReference type="InterPro" id="IPR036259">
    <property type="entry name" value="MFS_trans_sf"/>
</dbReference>
<feature type="transmembrane region" description="Helical" evidence="6">
    <location>
        <begin position="337"/>
        <end position="356"/>
    </location>
</feature>
<comment type="caution">
    <text evidence="8">The sequence shown here is derived from an EMBL/GenBank/DDBJ whole genome shotgun (WGS) entry which is preliminary data.</text>
</comment>
<name>W7BKC7_9LIST</name>
<dbReference type="PANTHER" id="PTHR42718">
    <property type="entry name" value="MAJOR FACILITATOR SUPERFAMILY MULTIDRUG TRANSPORTER MFSC"/>
    <property type="match status" value="1"/>
</dbReference>
<organism evidence="8 9">
    <name type="scientific">Listeria grandensis FSL F6-0971</name>
    <dbReference type="NCBI Taxonomy" id="1265819"/>
    <lineage>
        <taxon>Bacteria</taxon>
        <taxon>Bacillati</taxon>
        <taxon>Bacillota</taxon>
        <taxon>Bacilli</taxon>
        <taxon>Bacillales</taxon>
        <taxon>Listeriaceae</taxon>
        <taxon>Listeria</taxon>
    </lineage>
</organism>
<dbReference type="EMBL" id="AODD01000008">
    <property type="protein sequence ID" value="EUJ23651.1"/>
    <property type="molecule type" value="Genomic_DNA"/>
</dbReference>
<dbReference type="InterPro" id="IPR011701">
    <property type="entry name" value="MFS"/>
</dbReference>
<accession>W7BKC7</accession>
<feature type="transmembrane region" description="Helical" evidence="6">
    <location>
        <begin position="201"/>
        <end position="221"/>
    </location>
</feature>
<keyword evidence="9" id="KW-1185">Reference proteome</keyword>
<keyword evidence="5 6" id="KW-0472">Membrane</keyword>
<keyword evidence="2" id="KW-0813">Transport</keyword>
<dbReference type="GO" id="GO:0005886">
    <property type="term" value="C:plasma membrane"/>
    <property type="evidence" value="ECO:0007669"/>
    <property type="project" value="UniProtKB-SubCell"/>
</dbReference>
<evidence type="ECO:0000256" key="4">
    <source>
        <dbReference type="ARBA" id="ARBA00022989"/>
    </source>
</evidence>
<dbReference type="CDD" id="cd17321">
    <property type="entry name" value="MFS_MMR_MDR_like"/>
    <property type="match status" value="1"/>
</dbReference>
<dbReference type="PATRIC" id="fig|1265819.5.peg.1416"/>
<dbReference type="STRING" id="1265819.PGRAN_07086"/>
<comment type="subcellular location">
    <subcellularLocation>
        <location evidence="1">Cell membrane</location>
        <topology evidence="1">Multi-pass membrane protein</topology>
    </subcellularLocation>
</comment>
<evidence type="ECO:0000256" key="2">
    <source>
        <dbReference type="ARBA" id="ARBA00022448"/>
    </source>
</evidence>
<feature type="transmembrane region" description="Helical" evidence="6">
    <location>
        <begin position="272"/>
        <end position="293"/>
    </location>
</feature>
<feature type="transmembrane region" description="Helical" evidence="6">
    <location>
        <begin position="102"/>
        <end position="123"/>
    </location>
</feature>
<sequence>MEKADRRRTLALVSIMLGAFISLLDTTIVNVALPDITTALHATSESIEWIISGYALAFGVVLILAGRLGDRFGRKNIYIFGILLFLIMSITAGYAQTEKSLIISRVIQGLAAGLFFPQINAVIMDMYHGKQLGKIFGILGSVIGVATAIGPLAGGFLIELFGPDNGWRAVFFVNVPIVLVTLVLAMLYLPKHQKPTEKVRFDIPGVLGLTLALMLLLYPVISRGSNGFRFVDYMWMASSIPFFLLLYWWSVRQAKRGNQPLISPNLLKNQPFVSGMLLSLVYFAAFTSIFFILSVTWQTGFGQSAIASGLAITPFAIGSVVAAANSNRFIMKLGRRLLHLGVALVIIGLSAVSVVFQMHDGCFFSLVACAAVIDCRTWKRFDYCSTEQFYAFDGSWARARRGQRNV</sequence>
<evidence type="ECO:0000256" key="1">
    <source>
        <dbReference type="ARBA" id="ARBA00004651"/>
    </source>
</evidence>
<feature type="domain" description="Major facilitator superfamily (MFS) profile" evidence="7">
    <location>
        <begin position="11"/>
        <end position="406"/>
    </location>
</feature>
<dbReference type="Pfam" id="PF07690">
    <property type="entry name" value="MFS_1"/>
    <property type="match status" value="1"/>
</dbReference>
<keyword evidence="3 6" id="KW-0812">Transmembrane</keyword>
<dbReference type="Proteomes" id="UP000019253">
    <property type="component" value="Unassembled WGS sequence"/>
</dbReference>
<feature type="transmembrane region" description="Helical" evidence="6">
    <location>
        <begin position="170"/>
        <end position="189"/>
    </location>
</feature>
<gene>
    <name evidence="8" type="ORF">PGRAN_07086</name>
</gene>
<evidence type="ECO:0000256" key="5">
    <source>
        <dbReference type="ARBA" id="ARBA00023136"/>
    </source>
</evidence>
<feature type="transmembrane region" description="Helical" evidence="6">
    <location>
        <begin position="305"/>
        <end position="325"/>
    </location>
</feature>
<dbReference type="AlphaFoldDB" id="W7BKC7"/>
<feature type="transmembrane region" description="Helical" evidence="6">
    <location>
        <begin position="46"/>
        <end position="65"/>
    </location>
</feature>
<dbReference type="PRINTS" id="PR01036">
    <property type="entry name" value="TCRTETB"/>
</dbReference>
<evidence type="ECO:0000256" key="6">
    <source>
        <dbReference type="SAM" id="Phobius"/>
    </source>
</evidence>
<dbReference type="SUPFAM" id="SSF103473">
    <property type="entry name" value="MFS general substrate transporter"/>
    <property type="match status" value="1"/>
</dbReference>
<reference evidence="8 9" key="1">
    <citation type="journal article" date="2014" name="Int. J. Syst. Evol. Microbiol.">
        <title>Listeria floridensis sp. nov., Listeria aquatica sp. nov., Listeria cornellensis sp. nov., Listeria riparia sp. nov. and Listeria grandensis sp. nov., from agricultural and natural environments.</title>
        <authorList>
            <person name="den Bakker H.C."/>
            <person name="Warchocki S."/>
            <person name="Wright E.M."/>
            <person name="Allred A.F."/>
            <person name="Ahlstrom C."/>
            <person name="Manuel C.S."/>
            <person name="Stasiewicz M.J."/>
            <person name="Burrell A."/>
            <person name="Roof S."/>
            <person name="Strawn L."/>
            <person name="Fortes E.D."/>
            <person name="Nightingale K.K."/>
            <person name="Kephart D."/>
            <person name="Wiedmann M."/>
        </authorList>
    </citation>
    <scope>NUCLEOTIDE SEQUENCE [LARGE SCALE GENOMIC DNA]</scope>
    <source>
        <strain evidence="9">FSL F6-971</strain>
    </source>
</reference>
<dbReference type="Gene3D" id="1.20.1720.10">
    <property type="entry name" value="Multidrug resistance protein D"/>
    <property type="match status" value="1"/>
</dbReference>
<feature type="transmembrane region" description="Helical" evidence="6">
    <location>
        <begin position="135"/>
        <end position="158"/>
    </location>
</feature>
<feature type="transmembrane region" description="Helical" evidence="6">
    <location>
        <begin position="12"/>
        <end position="34"/>
    </location>
</feature>
<evidence type="ECO:0000259" key="7">
    <source>
        <dbReference type="PROSITE" id="PS50850"/>
    </source>
</evidence>
<dbReference type="InterPro" id="IPR020846">
    <property type="entry name" value="MFS_dom"/>
</dbReference>
<dbReference type="GO" id="GO:0022857">
    <property type="term" value="F:transmembrane transporter activity"/>
    <property type="evidence" value="ECO:0007669"/>
    <property type="project" value="InterPro"/>
</dbReference>
<feature type="transmembrane region" description="Helical" evidence="6">
    <location>
        <begin position="233"/>
        <end position="251"/>
    </location>
</feature>
<protein>
    <submittedName>
        <fullName evidence="8">Major facilitator family transporter protein</fullName>
    </submittedName>
</protein>
<keyword evidence="4 6" id="KW-1133">Transmembrane helix</keyword>
<dbReference type="PROSITE" id="PS50850">
    <property type="entry name" value="MFS"/>
    <property type="match status" value="1"/>
</dbReference>
<dbReference type="PANTHER" id="PTHR42718:SF39">
    <property type="entry name" value="ACTINORHODIN TRANSPORTER-RELATED"/>
    <property type="match status" value="1"/>
</dbReference>
<feature type="transmembrane region" description="Helical" evidence="6">
    <location>
        <begin position="77"/>
        <end position="96"/>
    </location>
</feature>
<evidence type="ECO:0000313" key="9">
    <source>
        <dbReference type="Proteomes" id="UP000019253"/>
    </source>
</evidence>
<proteinExistence type="predicted"/>
<evidence type="ECO:0000313" key="8">
    <source>
        <dbReference type="EMBL" id="EUJ23651.1"/>
    </source>
</evidence>